<organism evidence="1 2">
    <name type="scientific">Periplaneta americana</name>
    <name type="common">American cockroach</name>
    <name type="synonym">Blatta americana</name>
    <dbReference type="NCBI Taxonomy" id="6978"/>
    <lineage>
        <taxon>Eukaryota</taxon>
        <taxon>Metazoa</taxon>
        <taxon>Ecdysozoa</taxon>
        <taxon>Arthropoda</taxon>
        <taxon>Hexapoda</taxon>
        <taxon>Insecta</taxon>
        <taxon>Pterygota</taxon>
        <taxon>Neoptera</taxon>
        <taxon>Polyneoptera</taxon>
        <taxon>Dictyoptera</taxon>
        <taxon>Blattodea</taxon>
        <taxon>Blattoidea</taxon>
        <taxon>Blattidae</taxon>
        <taxon>Blattinae</taxon>
        <taxon>Periplaneta</taxon>
    </lineage>
</organism>
<evidence type="ECO:0000313" key="2">
    <source>
        <dbReference type="Proteomes" id="UP001148838"/>
    </source>
</evidence>
<proteinExistence type="predicted"/>
<evidence type="ECO:0000313" key="1">
    <source>
        <dbReference type="EMBL" id="KAJ4437103.1"/>
    </source>
</evidence>
<keyword evidence="2" id="KW-1185">Reference proteome</keyword>
<protein>
    <submittedName>
        <fullName evidence="1">Uncharacterized protein</fullName>
    </submittedName>
</protein>
<dbReference type="Proteomes" id="UP001148838">
    <property type="component" value="Unassembled WGS sequence"/>
</dbReference>
<sequence>MAGLCEGGNEPPISLKASNWLFNDAASTTRLFSVYEIGDSEMIFGEMRPRIRHRLPCIHIMVGENLGKNPTRYSAQTGIKPAPERNFRTAGKRLNRLSHAGG</sequence>
<reference evidence="1 2" key="1">
    <citation type="journal article" date="2022" name="Allergy">
        <title>Genome assembly and annotation of Periplaneta americana reveal a comprehensive cockroach allergen profile.</title>
        <authorList>
            <person name="Wang L."/>
            <person name="Xiong Q."/>
            <person name="Saelim N."/>
            <person name="Wang L."/>
            <person name="Nong W."/>
            <person name="Wan A.T."/>
            <person name="Shi M."/>
            <person name="Liu X."/>
            <person name="Cao Q."/>
            <person name="Hui J.H.L."/>
            <person name="Sookrung N."/>
            <person name="Leung T.F."/>
            <person name="Tungtrongchitr A."/>
            <person name="Tsui S.K.W."/>
        </authorList>
    </citation>
    <scope>NUCLEOTIDE SEQUENCE [LARGE SCALE GENOMIC DNA]</scope>
    <source>
        <strain evidence="1">PWHHKU_190912</strain>
    </source>
</reference>
<name>A0ABQ8STB0_PERAM</name>
<comment type="caution">
    <text evidence="1">The sequence shown here is derived from an EMBL/GenBank/DDBJ whole genome shotgun (WGS) entry which is preliminary data.</text>
</comment>
<accession>A0ABQ8STB0</accession>
<dbReference type="EMBL" id="JAJSOF020000021">
    <property type="protein sequence ID" value="KAJ4437103.1"/>
    <property type="molecule type" value="Genomic_DNA"/>
</dbReference>
<gene>
    <name evidence="1" type="ORF">ANN_17238</name>
</gene>